<proteinExistence type="predicted"/>
<organism evidence="1 2">
    <name type="scientific">Elysia crispata</name>
    <name type="common">lettuce slug</name>
    <dbReference type="NCBI Taxonomy" id="231223"/>
    <lineage>
        <taxon>Eukaryota</taxon>
        <taxon>Metazoa</taxon>
        <taxon>Spiralia</taxon>
        <taxon>Lophotrochozoa</taxon>
        <taxon>Mollusca</taxon>
        <taxon>Gastropoda</taxon>
        <taxon>Heterobranchia</taxon>
        <taxon>Euthyneura</taxon>
        <taxon>Panpulmonata</taxon>
        <taxon>Sacoglossa</taxon>
        <taxon>Placobranchoidea</taxon>
        <taxon>Plakobranchidae</taxon>
        <taxon>Elysia</taxon>
    </lineage>
</organism>
<dbReference type="AlphaFoldDB" id="A0AAE0YAP5"/>
<dbReference type="EMBL" id="JAWDGP010006599">
    <property type="protein sequence ID" value="KAK3738225.1"/>
    <property type="molecule type" value="Genomic_DNA"/>
</dbReference>
<name>A0AAE0YAP5_9GAST</name>
<evidence type="ECO:0000313" key="2">
    <source>
        <dbReference type="Proteomes" id="UP001283361"/>
    </source>
</evidence>
<comment type="caution">
    <text evidence="1">The sequence shown here is derived from an EMBL/GenBank/DDBJ whole genome shotgun (WGS) entry which is preliminary data.</text>
</comment>
<keyword evidence="2" id="KW-1185">Reference proteome</keyword>
<sequence length="79" mass="9199">METKVICVDKQDIRSARIINSILRLCPQIILESFSDRCFVTEDCSDRRQHSIFPKEALDRLPQLASCLPLFNLIRLMFS</sequence>
<accession>A0AAE0YAP5</accession>
<reference evidence="1" key="1">
    <citation type="journal article" date="2023" name="G3 (Bethesda)">
        <title>A reference genome for the long-term kleptoplast-retaining sea slug Elysia crispata morphotype clarki.</title>
        <authorList>
            <person name="Eastman K.E."/>
            <person name="Pendleton A.L."/>
            <person name="Shaikh M.A."/>
            <person name="Suttiyut T."/>
            <person name="Ogas R."/>
            <person name="Tomko P."/>
            <person name="Gavelis G."/>
            <person name="Widhalm J.R."/>
            <person name="Wisecaver J.H."/>
        </authorList>
    </citation>
    <scope>NUCLEOTIDE SEQUENCE</scope>
    <source>
        <strain evidence="1">ECLA1</strain>
    </source>
</reference>
<protein>
    <submittedName>
        <fullName evidence="1">Uncharacterized protein</fullName>
    </submittedName>
</protein>
<gene>
    <name evidence="1" type="ORF">RRG08_039636</name>
</gene>
<evidence type="ECO:0000313" key="1">
    <source>
        <dbReference type="EMBL" id="KAK3738225.1"/>
    </source>
</evidence>
<dbReference type="Proteomes" id="UP001283361">
    <property type="component" value="Unassembled WGS sequence"/>
</dbReference>